<keyword evidence="3" id="KW-1185">Reference proteome</keyword>
<sequence length="141" mass="15991">MSKTENKTKPTQISVEEFIRNSDPKKVEDSFKLIQIMEKLSGEKATMWGPSIIGFGTYHYQYESGHQGDMCRIGFSPRKTAFSLYVMDCGDEKVQPLLNDLGKIKTGNGGCIYFKKLADLNLEILEKLITESLKSTKNRWG</sequence>
<evidence type="ECO:0000313" key="3">
    <source>
        <dbReference type="Proteomes" id="UP001597394"/>
    </source>
</evidence>
<dbReference type="EMBL" id="JBHULG010000001">
    <property type="protein sequence ID" value="MFD2544364.1"/>
    <property type="molecule type" value="Genomic_DNA"/>
</dbReference>
<feature type="domain" description="YdhG-like" evidence="1">
    <location>
        <begin position="42"/>
        <end position="132"/>
    </location>
</feature>
<dbReference type="Pfam" id="PF08818">
    <property type="entry name" value="DUF1801"/>
    <property type="match status" value="1"/>
</dbReference>
<evidence type="ECO:0000259" key="1">
    <source>
        <dbReference type="Pfam" id="PF08818"/>
    </source>
</evidence>
<dbReference type="Proteomes" id="UP001597394">
    <property type="component" value="Unassembled WGS sequence"/>
</dbReference>
<gene>
    <name evidence="2" type="ORF">ACFSO8_02710</name>
</gene>
<evidence type="ECO:0000313" key="2">
    <source>
        <dbReference type="EMBL" id="MFD2544364.1"/>
    </source>
</evidence>
<name>A0ABW5K612_9FLAO</name>
<proteinExistence type="predicted"/>
<organism evidence="2 3">
    <name type="scientific">Kaistella montana</name>
    <dbReference type="NCBI Taxonomy" id="1849733"/>
    <lineage>
        <taxon>Bacteria</taxon>
        <taxon>Pseudomonadati</taxon>
        <taxon>Bacteroidota</taxon>
        <taxon>Flavobacteriia</taxon>
        <taxon>Flavobacteriales</taxon>
        <taxon>Weeksellaceae</taxon>
        <taxon>Chryseobacterium group</taxon>
        <taxon>Kaistella</taxon>
    </lineage>
</organism>
<protein>
    <submittedName>
        <fullName evidence="2">DUF1801 domain-containing protein</fullName>
    </submittedName>
</protein>
<dbReference type="InterPro" id="IPR014922">
    <property type="entry name" value="YdhG-like"/>
</dbReference>
<accession>A0ABW5K612</accession>
<reference evidence="3" key="1">
    <citation type="journal article" date="2019" name="Int. J. Syst. Evol. Microbiol.">
        <title>The Global Catalogue of Microorganisms (GCM) 10K type strain sequencing project: providing services to taxonomists for standard genome sequencing and annotation.</title>
        <authorList>
            <consortium name="The Broad Institute Genomics Platform"/>
            <consortium name="The Broad Institute Genome Sequencing Center for Infectious Disease"/>
            <person name="Wu L."/>
            <person name="Ma J."/>
        </authorList>
    </citation>
    <scope>NUCLEOTIDE SEQUENCE [LARGE SCALE GENOMIC DNA]</scope>
    <source>
        <strain evidence="3">KCTC 52204</strain>
    </source>
</reference>
<comment type="caution">
    <text evidence="2">The sequence shown here is derived from an EMBL/GenBank/DDBJ whole genome shotgun (WGS) entry which is preliminary data.</text>
</comment>
<dbReference type="RefSeq" id="WP_255927310.1">
    <property type="nucleotide sequence ID" value="NZ_JANFQP010000001.1"/>
</dbReference>